<evidence type="ECO:0000313" key="3">
    <source>
        <dbReference type="Proteomes" id="UP000282184"/>
    </source>
</evidence>
<keyword evidence="1" id="KW-1133">Transmembrane helix</keyword>
<sequence length="165" mass="19056">MLLIAYNYFTELYHVGLWFGLILLVLYIGLRLTGRNLTAVPPAILVYLFVFCWAKATFMEAYNAKDIVGYKPQIRTEGGWLSDNSYSYECQEPIYAHESRGHAILWLGPFVAMAGAMLYDISRSRRHSLYIAALFIPFLLFSYLCMAGEYLFDSDSKPCNRMEYH</sequence>
<keyword evidence="3" id="KW-1185">Reference proteome</keyword>
<keyword evidence="1" id="KW-0812">Transmembrane</keyword>
<feature type="transmembrane region" description="Helical" evidence="1">
    <location>
        <begin position="12"/>
        <end position="30"/>
    </location>
</feature>
<gene>
    <name evidence="2" type="ORF">EJV47_11425</name>
</gene>
<dbReference type="EMBL" id="RXOF01000005">
    <property type="protein sequence ID" value="RTQ50231.1"/>
    <property type="molecule type" value="Genomic_DNA"/>
</dbReference>
<protein>
    <submittedName>
        <fullName evidence="2">Uncharacterized protein</fullName>
    </submittedName>
</protein>
<dbReference type="RefSeq" id="WP_126693281.1">
    <property type="nucleotide sequence ID" value="NZ_RXOF01000005.1"/>
</dbReference>
<organism evidence="2 3">
    <name type="scientific">Hymenobacter gummosus</name>
    <dbReference type="NCBI Taxonomy" id="1776032"/>
    <lineage>
        <taxon>Bacteria</taxon>
        <taxon>Pseudomonadati</taxon>
        <taxon>Bacteroidota</taxon>
        <taxon>Cytophagia</taxon>
        <taxon>Cytophagales</taxon>
        <taxon>Hymenobacteraceae</taxon>
        <taxon>Hymenobacter</taxon>
    </lineage>
</organism>
<comment type="caution">
    <text evidence="2">The sequence shown here is derived from an EMBL/GenBank/DDBJ whole genome shotgun (WGS) entry which is preliminary data.</text>
</comment>
<keyword evidence="1" id="KW-0472">Membrane</keyword>
<feature type="transmembrane region" description="Helical" evidence="1">
    <location>
        <begin position="103"/>
        <end position="122"/>
    </location>
</feature>
<feature type="transmembrane region" description="Helical" evidence="1">
    <location>
        <begin position="37"/>
        <end position="56"/>
    </location>
</feature>
<reference evidence="2 3" key="1">
    <citation type="submission" date="2018-12" db="EMBL/GenBank/DDBJ databases">
        <title>Hymenobacter gummosus sp. nov., isolated from a spring.</title>
        <authorList>
            <person name="Nie L."/>
        </authorList>
    </citation>
    <scope>NUCLEOTIDE SEQUENCE [LARGE SCALE GENOMIC DNA]</scope>
    <source>
        <strain evidence="2 3">KCTC 52166</strain>
    </source>
</reference>
<accession>A0A431U456</accession>
<proteinExistence type="predicted"/>
<dbReference type="Proteomes" id="UP000282184">
    <property type="component" value="Unassembled WGS sequence"/>
</dbReference>
<name>A0A431U456_9BACT</name>
<dbReference type="AlphaFoldDB" id="A0A431U456"/>
<evidence type="ECO:0000256" key="1">
    <source>
        <dbReference type="SAM" id="Phobius"/>
    </source>
</evidence>
<evidence type="ECO:0000313" key="2">
    <source>
        <dbReference type="EMBL" id="RTQ50231.1"/>
    </source>
</evidence>
<feature type="transmembrane region" description="Helical" evidence="1">
    <location>
        <begin position="129"/>
        <end position="152"/>
    </location>
</feature>